<dbReference type="SUPFAM" id="SSF52540">
    <property type="entry name" value="P-loop containing nucleoside triphosphate hydrolases"/>
    <property type="match status" value="2"/>
</dbReference>
<accession>E6PG44</accession>
<dbReference type="InterPro" id="IPR000330">
    <property type="entry name" value="SNF2_N"/>
</dbReference>
<keyword evidence="1" id="KW-0378">Hydrolase</keyword>
<evidence type="ECO:0000256" key="1">
    <source>
        <dbReference type="ARBA" id="ARBA00022801"/>
    </source>
</evidence>
<dbReference type="InterPro" id="IPR038718">
    <property type="entry name" value="SNF2-like_sf"/>
</dbReference>
<dbReference type="SMART" id="SM00490">
    <property type="entry name" value="HELICc"/>
    <property type="match status" value="1"/>
</dbReference>
<dbReference type="AlphaFoldDB" id="E6PG44"/>
<dbReference type="GO" id="GO:0016787">
    <property type="term" value="F:hydrolase activity"/>
    <property type="evidence" value="ECO:0007669"/>
    <property type="project" value="UniProtKB-KW"/>
</dbReference>
<dbReference type="PROSITE" id="PS50966">
    <property type="entry name" value="ZF_SWIM"/>
    <property type="match status" value="1"/>
</dbReference>
<gene>
    <name evidence="5" type="ORF">CARN1_1449</name>
</gene>
<evidence type="ECO:0000259" key="4">
    <source>
        <dbReference type="PROSITE" id="PS51194"/>
    </source>
</evidence>
<dbReference type="PROSITE" id="PS51192">
    <property type="entry name" value="HELICASE_ATP_BIND_1"/>
    <property type="match status" value="1"/>
</dbReference>
<feature type="domain" description="SWIM-type" evidence="2">
    <location>
        <begin position="52"/>
        <end position="90"/>
    </location>
</feature>
<dbReference type="CDD" id="cd18012">
    <property type="entry name" value="DEXQc_arch_SWI2_SNF2"/>
    <property type="match status" value="1"/>
</dbReference>
<reference evidence="5" key="1">
    <citation type="submission" date="2009-10" db="EMBL/GenBank/DDBJ databases">
        <title>Diversity of trophic interactions inside an arsenic-rich microbial ecosystem.</title>
        <authorList>
            <person name="Bertin P.N."/>
            <person name="Heinrich-Salmeron A."/>
            <person name="Pelletier E."/>
            <person name="Goulhen-Chollet F."/>
            <person name="Arsene-Ploetze F."/>
            <person name="Gallien S."/>
            <person name="Calteau A."/>
            <person name="Vallenet D."/>
            <person name="Casiot C."/>
            <person name="Chane-Woon-Ming B."/>
            <person name="Giloteaux L."/>
            <person name="Barakat M."/>
            <person name="Bonnefoy V."/>
            <person name="Bruneel O."/>
            <person name="Chandler M."/>
            <person name="Cleiss J."/>
            <person name="Duran R."/>
            <person name="Elbaz-Poulichet F."/>
            <person name="Fonknechten N."/>
            <person name="Lauga B."/>
            <person name="Mornico D."/>
            <person name="Ortet P."/>
            <person name="Schaeffer C."/>
            <person name="Siguier P."/>
            <person name="Alexander Thil Smith A."/>
            <person name="Van Dorsselaer A."/>
            <person name="Weissenbach J."/>
            <person name="Medigue C."/>
            <person name="Le Paslier D."/>
        </authorList>
    </citation>
    <scope>NUCLEOTIDE SEQUENCE</scope>
</reference>
<dbReference type="InterPro" id="IPR014001">
    <property type="entry name" value="Helicase_ATP-bd"/>
</dbReference>
<feature type="domain" description="Helicase C-terminal" evidence="4">
    <location>
        <begin position="924"/>
        <end position="1083"/>
    </location>
</feature>
<name>E6PG44_9ZZZZ</name>
<dbReference type="GO" id="GO:0005524">
    <property type="term" value="F:ATP binding"/>
    <property type="evidence" value="ECO:0007669"/>
    <property type="project" value="InterPro"/>
</dbReference>
<dbReference type="Gene3D" id="3.40.50.10810">
    <property type="entry name" value="Tandem AAA-ATPase domain"/>
    <property type="match status" value="1"/>
</dbReference>
<dbReference type="CDD" id="cd18793">
    <property type="entry name" value="SF2_C_SNF"/>
    <property type="match status" value="1"/>
</dbReference>
<dbReference type="PROSITE" id="PS51194">
    <property type="entry name" value="HELICASE_CTER"/>
    <property type="match status" value="1"/>
</dbReference>
<protein>
    <submittedName>
        <fullName evidence="5">SNF2-related protein</fullName>
    </submittedName>
</protein>
<evidence type="ECO:0000259" key="3">
    <source>
        <dbReference type="PROSITE" id="PS51192"/>
    </source>
</evidence>
<dbReference type="InterPro" id="IPR007527">
    <property type="entry name" value="Znf_SWIM"/>
</dbReference>
<dbReference type="Pfam" id="PF00271">
    <property type="entry name" value="Helicase_C"/>
    <property type="match status" value="1"/>
</dbReference>
<evidence type="ECO:0000259" key="2">
    <source>
        <dbReference type="PROSITE" id="PS50966"/>
    </source>
</evidence>
<dbReference type="EMBL" id="CABL01000008">
    <property type="protein sequence ID" value="CBH75432.1"/>
    <property type="molecule type" value="Genomic_DNA"/>
</dbReference>
<evidence type="ECO:0000313" key="5">
    <source>
        <dbReference type="EMBL" id="CBH75432.1"/>
    </source>
</evidence>
<dbReference type="Pfam" id="PF00176">
    <property type="entry name" value="SNF2-rel_dom"/>
    <property type="match status" value="1"/>
</dbReference>
<dbReference type="SMART" id="SM00487">
    <property type="entry name" value="DEXDc"/>
    <property type="match status" value="1"/>
</dbReference>
<dbReference type="InterPro" id="IPR001650">
    <property type="entry name" value="Helicase_C-like"/>
</dbReference>
<dbReference type="InterPro" id="IPR049730">
    <property type="entry name" value="SNF2/RAD54-like_C"/>
</dbReference>
<organism evidence="5">
    <name type="scientific">mine drainage metagenome</name>
    <dbReference type="NCBI Taxonomy" id="410659"/>
    <lineage>
        <taxon>unclassified sequences</taxon>
        <taxon>metagenomes</taxon>
        <taxon>ecological metagenomes</taxon>
    </lineage>
</organism>
<sequence>MELDFDEIARAFDDRTFERGYRYFREGRVIHVAITRETHATGFVQGSRGTPYTVHIDRSEASRRYVLGGTCSCPMERDCKHVVAVAFAIAENARGSRHSETTQAPKEDGDGATEMWMQELAHQHERARRDGDIESREHLRYTIDLRFAPWAPKFVLQALVVPIRKNGSFGNVRDYGLHNLSAGTHRALVPIDRTIGRLAHAAGVADHTGYGLSGTLLAMLLDLLMRTRRVHWQSLQNPVLQFDPIAQGSIAWILDHEGRQRARLHGHPASVLLPSVPLWYVDPERGIAGTAQVDATPEIAALVAASPALSPAQAERAHVSLRHVFSGAGIEPPTASVDVQTIDADPIPVLRLLLLPSARNGTYRTPARAAAELRFQYGERLVAPGEAQRDIRTSQGDAVTLWPRRFAFEQSAAKRLPPVGFSPVGWPERERSLYFFAYDEERHWVRFLGTQVPELVRAGWSVEVAPDFPYAILQPEGEWAIDVVEEIRPQWFELDLGIEVEGKRVSLLPVLVDALDRAGYTLTTNPKTIDQLSAPLLGKLPDGKYVALAPERVARMLATIGALVAESSEPSRNGRINVPAVRAAALADADGIALRWSQARSLRETIDELAGFAQRSIKLPKAFKAELRPYQREGVAWLQTLREQGFGGILADDMGLGKTVQLLAHVAIERTSKRLDAPVLVVAPTSVVPNWRAEIARFLPPARVLSLTGSDRSERFAAIGDAEIVLTTYALLPRDIEELAKHDWSLVVLDEAQAIKNPKAKAGIAAARLRARQRIALTGTPIENHLEELWSIYDFAVPGLLTDRTRFSRIFRTPIEKHGDMLRRAALAARIKPFFLRRTKEQVAQDLPEKTEIVQHIELRGAQRDLYETIRIAMHKRVADEVARRGLARSRIVLLDALLKLRQVCCDPRLLKLAAAQEVRESQKLDTLLEMLESLIEDGRRILLFSQFTSMLDLIKPELAKREIAFVELRGETRDRETPVARFQAGEVPLFLISLKAGGTGLNLTAADTVIHYDPWWNPAVERQATDRAHRIGQSRHVFVYKLIAVGTVEERILELQQRKGDLAAGLLEDTAAKLEISAEDIERLFS</sequence>
<comment type="caution">
    <text evidence="5">The sequence shown here is derived from an EMBL/GenBank/DDBJ whole genome shotgun (WGS) entry which is preliminary data.</text>
</comment>
<proteinExistence type="predicted"/>
<dbReference type="InterPro" id="IPR027417">
    <property type="entry name" value="P-loop_NTPase"/>
</dbReference>
<dbReference type="GO" id="GO:0008270">
    <property type="term" value="F:zinc ion binding"/>
    <property type="evidence" value="ECO:0007669"/>
    <property type="project" value="InterPro"/>
</dbReference>
<dbReference type="Gene3D" id="3.40.50.300">
    <property type="entry name" value="P-loop containing nucleotide triphosphate hydrolases"/>
    <property type="match status" value="1"/>
</dbReference>
<dbReference type="PANTHER" id="PTHR10799">
    <property type="entry name" value="SNF2/RAD54 HELICASE FAMILY"/>
    <property type="match status" value="1"/>
</dbReference>
<dbReference type="Pfam" id="PF04434">
    <property type="entry name" value="SWIM"/>
    <property type="match status" value="1"/>
</dbReference>
<feature type="domain" description="Helicase ATP-binding" evidence="3">
    <location>
        <begin position="639"/>
        <end position="799"/>
    </location>
</feature>